<evidence type="ECO:0000256" key="2">
    <source>
        <dbReference type="ARBA" id="ARBA00009347"/>
    </source>
</evidence>
<dbReference type="AlphaFoldDB" id="A0A2B7XNW0"/>
<keyword evidence="5 6" id="KW-0560">Oxidoreductase</keyword>
<dbReference type="SUPFAM" id="SSF47203">
    <property type="entry name" value="Acyl-CoA dehydrogenase C-terminal domain-like"/>
    <property type="match status" value="1"/>
</dbReference>
<accession>A0A2B7XNW0</accession>
<dbReference type="Gene3D" id="1.10.540.10">
    <property type="entry name" value="Acyl-CoA dehydrogenase/oxidase, N-terminal domain"/>
    <property type="match status" value="1"/>
</dbReference>
<proteinExistence type="inferred from homology"/>
<feature type="domain" description="Acyl-CoA dehydrogenase/oxidase N-terminal" evidence="9">
    <location>
        <begin position="31"/>
        <end position="152"/>
    </location>
</feature>
<evidence type="ECO:0000313" key="10">
    <source>
        <dbReference type="EMBL" id="PGH10483.1"/>
    </source>
</evidence>
<dbReference type="EMBL" id="PDNA01000146">
    <property type="protein sequence ID" value="PGH10483.1"/>
    <property type="molecule type" value="Genomic_DNA"/>
</dbReference>
<dbReference type="InterPro" id="IPR046373">
    <property type="entry name" value="Acyl-CoA_Oxase/DH_mid-dom_sf"/>
</dbReference>
<dbReference type="GO" id="GO:0005737">
    <property type="term" value="C:cytoplasm"/>
    <property type="evidence" value="ECO:0007669"/>
    <property type="project" value="TreeGrafter"/>
</dbReference>
<protein>
    <recommendedName>
        <fullName evidence="12">Acyl-CoA dehydrogenase</fullName>
    </recommendedName>
</protein>
<evidence type="ECO:0000256" key="1">
    <source>
        <dbReference type="ARBA" id="ARBA00001974"/>
    </source>
</evidence>
<evidence type="ECO:0008006" key="12">
    <source>
        <dbReference type="Google" id="ProtNLM"/>
    </source>
</evidence>
<dbReference type="InterPro" id="IPR050741">
    <property type="entry name" value="Acyl-CoA_dehydrogenase"/>
</dbReference>
<dbReference type="Gene3D" id="1.20.140.10">
    <property type="entry name" value="Butyryl-CoA Dehydrogenase, subunit A, domain 3"/>
    <property type="match status" value="1"/>
</dbReference>
<dbReference type="GO" id="GO:0050660">
    <property type="term" value="F:flavin adenine dinucleotide binding"/>
    <property type="evidence" value="ECO:0007669"/>
    <property type="project" value="InterPro"/>
</dbReference>
<gene>
    <name evidence="10" type="ORF">AJ80_07526</name>
</gene>
<evidence type="ECO:0000259" key="9">
    <source>
        <dbReference type="Pfam" id="PF02771"/>
    </source>
</evidence>
<dbReference type="PANTHER" id="PTHR48083:SF28">
    <property type="entry name" value="ACYL-COA DEHYDROGENASE FAMILY PROTEIN (AFU_ORTHOLOGUE AFUA_6G10880)-RELATED"/>
    <property type="match status" value="1"/>
</dbReference>
<comment type="similarity">
    <text evidence="2 6">Belongs to the acyl-CoA dehydrogenase family.</text>
</comment>
<keyword evidence="3 6" id="KW-0285">Flavoprotein</keyword>
<dbReference type="Pfam" id="PF02771">
    <property type="entry name" value="Acyl-CoA_dh_N"/>
    <property type="match status" value="1"/>
</dbReference>
<evidence type="ECO:0000259" key="8">
    <source>
        <dbReference type="Pfam" id="PF02770"/>
    </source>
</evidence>
<dbReference type="InterPro" id="IPR036250">
    <property type="entry name" value="AcylCo_DH-like_C"/>
</dbReference>
<dbReference type="InterPro" id="IPR013786">
    <property type="entry name" value="AcylCoA_DH/ox_N"/>
</dbReference>
<evidence type="ECO:0000256" key="6">
    <source>
        <dbReference type="RuleBase" id="RU362125"/>
    </source>
</evidence>
<evidence type="ECO:0000259" key="7">
    <source>
        <dbReference type="Pfam" id="PF00441"/>
    </source>
</evidence>
<feature type="domain" description="Acyl-CoA oxidase/dehydrogenase middle" evidence="8">
    <location>
        <begin position="156"/>
        <end position="251"/>
    </location>
</feature>
<evidence type="ECO:0000256" key="3">
    <source>
        <dbReference type="ARBA" id="ARBA00022630"/>
    </source>
</evidence>
<comment type="caution">
    <text evidence="10">The sequence shown here is derived from an EMBL/GenBank/DDBJ whole genome shotgun (WGS) entry which is preliminary data.</text>
</comment>
<dbReference type="SUPFAM" id="SSF56645">
    <property type="entry name" value="Acyl-CoA dehydrogenase NM domain-like"/>
    <property type="match status" value="1"/>
</dbReference>
<dbReference type="GO" id="GO:0003995">
    <property type="term" value="F:acyl-CoA dehydrogenase activity"/>
    <property type="evidence" value="ECO:0007669"/>
    <property type="project" value="TreeGrafter"/>
</dbReference>
<dbReference type="Proteomes" id="UP000224634">
    <property type="component" value="Unassembled WGS sequence"/>
</dbReference>
<dbReference type="GO" id="GO:0033539">
    <property type="term" value="P:fatty acid beta-oxidation using acyl-CoA dehydrogenase"/>
    <property type="evidence" value="ECO:0007669"/>
    <property type="project" value="TreeGrafter"/>
</dbReference>
<reference evidence="10 11" key="1">
    <citation type="submission" date="2017-10" db="EMBL/GenBank/DDBJ databases">
        <title>Comparative genomics in systemic dimorphic fungi from Ajellomycetaceae.</title>
        <authorList>
            <person name="Munoz J.F."/>
            <person name="Mcewen J.G."/>
            <person name="Clay O.K."/>
            <person name="Cuomo C.A."/>
        </authorList>
    </citation>
    <scope>NUCLEOTIDE SEQUENCE [LARGE SCALE GENOMIC DNA]</scope>
    <source>
        <strain evidence="10 11">UAMH7299</strain>
    </source>
</reference>
<keyword evidence="4 6" id="KW-0274">FAD</keyword>
<dbReference type="OrthoDB" id="10254877at2759"/>
<dbReference type="InterPro" id="IPR006091">
    <property type="entry name" value="Acyl-CoA_Oxase/DH_mid-dom"/>
</dbReference>
<dbReference type="PANTHER" id="PTHR48083">
    <property type="entry name" value="MEDIUM-CHAIN SPECIFIC ACYL-COA DEHYDROGENASE, MITOCHONDRIAL-RELATED"/>
    <property type="match status" value="1"/>
</dbReference>
<dbReference type="InterPro" id="IPR009075">
    <property type="entry name" value="AcylCo_DH/oxidase_C"/>
</dbReference>
<comment type="cofactor">
    <cofactor evidence="1 6">
        <name>FAD</name>
        <dbReference type="ChEBI" id="CHEBI:57692"/>
    </cofactor>
</comment>
<name>A0A2B7XNW0_POLH7</name>
<evidence type="ECO:0000256" key="5">
    <source>
        <dbReference type="ARBA" id="ARBA00023002"/>
    </source>
</evidence>
<feature type="domain" description="Acyl-CoA dehydrogenase/oxidase C-terminal" evidence="7">
    <location>
        <begin position="263"/>
        <end position="415"/>
    </location>
</feature>
<dbReference type="Gene3D" id="2.40.110.10">
    <property type="entry name" value="Butyryl-CoA Dehydrogenase, subunit A, domain 2"/>
    <property type="match status" value="1"/>
</dbReference>
<organism evidence="10 11">
    <name type="scientific">Polytolypa hystricis (strain UAMH7299)</name>
    <dbReference type="NCBI Taxonomy" id="1447883"/>
    <lineage>
        <taxon>Eukaryota</taxon>
        <taxon>Fungi</taxon>
        <taxon>Dikarya</taxon>
        <taxon>Ascomycota</taxon>
        <taxon>Pezizomycotina</taxon>
        <taxon>Eurotiomycetes</taxon>
        <taxon>Eurotiomycetidae</taxon>
        <taxon>Onygenales</taxon>
        <taxon>Onygenales incertae sedis</taxon>
        <taxon>Polytolypa</taxon>
    </lineage>
</organism>
<dbReference type="InterPro" id="IPR009100">
    <property type="entry name" value="AcylCoA_DH/oxidase_NM_dom_sf"/>
</dbReference>
<keyword evidence="11" id="KW-1185">Reference proteome</keyword>
<dbReference type="STRING" id="1447883.A0A2B7XNW0"/>
<evidence type="ECO:0000313" key="11">
    <source>
        <dbReference type="Proteomes" id="UP000224634"/>
    </source>
</evidence>
<evidence type="ECO:0000256" key="4">
    <source>
        <dbReference type="ARBA" id="ARBA00022827"/>
    </source>
</evidence>
<dbReference type="InterPro" id="IPR037069">
    <property type="entry name" value="AcylCoA_DH/ox_N_sf"/>
</dbReference>
<sequence>MTKSSIEPFGNGAPWSEPAWYNALESPYYNDSHRRLRKFVRDYVEENILPFEEEWEEAGGVPPEETVKYARAGFTFQDMPREYRGDLPLPAGIPDEEWDIFHFMVMSDELCRVNVGVSSGLSGGSIIGAPPIVRFGTEEQKRKWLPGIFTGEVRHCLGVTEPTGGSDVANLKTIATKTADGKYYIVNGHKKWITSCMHATHMTTAVRTGGPGSKGVSVLVIPTDAPGFRRRIIKNSGVEASLSTWVDLENVKVPVENLIGVENNGFPTLMSNFNKERFLMAIGMNRRARTCLAVALDYAHNRITFGKPLITHQIIKHKFATMARYIESHWALLEQIAYHIKIHGFVDELASRIALSKVHAGRILEMSNREAQQVMGGAGYQRGGVGTQVEQISRDLRMLVVGGGSEEIIADLAVRQELANAAKKGVKL</sequence>
<dbReference type="Pfam" id="PF02770">
    <property type="entry name" value="Acyl-CoA_dh_M"/>
    <property type="match status" value="1"/>
</dbReference>
<dbReference type="Pfam" id="PF00441">
    <property type="entry name" value="Acyl-CoA_dh_1"/>
    <property type="match status" value="1"/>
</dbReference>